<protein>
    <submittedName>
        <fullName evidence="1">Uncharacterized protein</fullName>
    </submittedName>
</protein>
<organism evidence="1 2">
    <name type="scientific">Trifolium medium</name>
    <dbReference type="NCBI Taxonomy" id="97028"/>
    <lineage>
        <taxon>Eukaryota</taxon>
        <taxon>Viridiplantae</taxon>
        <taxon>Streptophyta</taxon>
        <taxon>Embryophyta</taxon>
        <taxon>Tracheophyta</taxon>
        <taxon>Spermatophyta</taxon>
        <taxon>Magnoliopsida</taxon>
        <taxon>eudicotyledons</taxon>
        <taxon>Gunneridae</taxon>
        <taxon>Pentapetalae</taxon>
        <taxon>rosids</taxon>
        <taxon>fabids</taxon>
        <taxon>Fabales</taxon>
        <taxon>Fabaceae</taxon>
        <taxon>Papilionoideae</taxon>
        <taxon>50 kb inversion clade</taxon>
        <taxon>NPAAA clade</taxon>
        <taxon>Hologalegina</taxon>
        <taxon>IRL clade</taxon>
        <taxon>Trifolieae</taxon>
        <taxon>Trifolium</taxon>
    </lineage>
</organism>
<comment type="caution">
    <text evidence="1">The sequence shown here is derived from an EMBL/GenBank/DDBJ whole genome shotgun (WGS) entry which is preliminary data.</text>
</comment>
<reference evidence="1 2" key="1">
    <citation type="journal article" date="2018" name="Front. Plant Sci.">
        <title>Red Clover (Trifolium pratense) and Zigzag Clover (T. medium) - A Picture of Genomic Similarities and Differences.</title>
        <authorList>
            <person name="Dluhosova J."/>
            <person name="Istvanek J."/>
            <person name="Nedelnik J."/>
            <person name="Repkova J."/>
        </authorList>
    </citation>
    <scope>NUCLEOTIDE SEQUENCE [LARGE SCALE GENOMIC DNA]</scope>
    <source>
        <strain evidence="2">cv. 10/8</strain>
        <tissue evidence="1">Leaf</tissue>
    </source>
</reference>
<sequence length="36" mass="3859">YLIIIPPEKIALPSSRVAATSMKASSRVFIGPNSDQ</sequence>
<dbReference type="Proteomes" id="UP000265520">
    <property type="component" value="Unassembled WGS sequence"/>
</dbReference>
<name>A0A392P8W8_9FABA</name>
<keyword evidence="2" id="KW-1185">Reference proteome</keyword>
<proteinExistence type="predicted"/>
<evidence type="ECO:0000313" key="1">
    <source>
        <dbReference type="EMBL" id="MCI07880.1"/>
    </source>
</evidence>
<dbReference type="AlphaFoldDB" id="A0A392P8W8"/>
<evidence type="ECO:0000313" key="2">
    <source>
        <dbReference type="Proteomes" id="UP000265520"/>
    </source>
</evidence>
<dbReference type="EMBL" id="LXQA010067029">
    <property type="protein sequence ID" value="MCI07880.1"/>
    <property type="molecule type" value="Genomic_DNA"/>
</dbReference>
<accession>A0A392P8W8</accession>
<feature type="non-terminal residue" evidence="1">
    <location>
        <position position="1"/>
    </location>
</feature>